<dbReference type="GO" id="GO:0005730">
    <property type="term" value="C:nucleolus"/>
    <property type="evidence" value="ECO:0007669"/>
    <property type="project" value="UniProtKB-SubCell"/>
</dbReference>
<evidence type="ECO:0000256" key="8">
    <source>
        <dbReference type="ARBA" id="ARBA00023186"/>
    </source>
</evidence>
<feature type="region of interest" description="Disordered" evidence="11">
    <location>
        <begin position="4931"/>
        <end position="4967"/>
    </location>
</feature>
<feature type="compositionally biased region" description="Acidic residues" evidence="11">
    <location>
        <begin position="4636"/>
        <end position="4656"/>
    </location>
</feature>
<dbReference type="EMBL" id="GL883129">
    <property type="protein sequence ID" value="EGG02722.1"/>
    <property type="molecule type" value="Genomic_DNA"/>
</dbReference>
<dbReference type="OrthoDB" id="2501245at2759"/>
<dbReference type="InterPro" id="IPR041190">
    <property type="entry name" value="Midasin_AAA_lid_5"/>
</dbReference>
<dbReference type="SMART" id="SM00382">
    <property type="entry name" value="AAA"/>
    <property type="match status" value="6"/>
</dbReference>
<comment type="similarity">
    <text evidence="3 10">Belongs to the midasin family.</text>
</comment>
<keyword evidence="7 10" id="KW-0067">ATP-binding</keyword>
<keyword evidence="8 10" id="KW-0143">Chaperone</keyword>
<evidence type="ECO:0000256" key="6">
    <source>
        <dbReference type="ARBA" id="ARBA00022741"/>
    </source>
</evidence>
<dbReference type="CDD" id="cd00009">
    <property type="entry name" value="AAA"/>
    <property type="match status" value="2"/>
</dbReference>
<proteinExistence type="inferred from homology"/>
<dbReference type="STRING" id="747676.F4RY15"/>
<evidence type="ECO:0000256" key="1">
    <source>
        <dbReference type="ARBA" id="ARBA00004604"/>
    </source>
</evidence>
<evidence type="ECO:0000313" key="13">
    <source>
        <dbReference type="EMBL" id="EGG02722.1"/>
    </source>
</evidence>
<dbReference type="Proteomes" id="UP000001072">
    <property type="component" value="Unassembled WGS sequence"/>
</dbReference>
<dbReference type="Gene3D" id="3.40.50.410">
    <property type="entry name" value="von Willebrand factor, type A domain"/>
    <property type="match status" value="1"/>
</dbReference>
<feature type="region of interest" description="Disordered" evidence="11">
    <location>
        <begin position="4382"/>
        <end position="4830"/>
    </location>
</feature>
<evidence type="ECO:0000256" key="10">
    <source>
        <dbReference type="PIRNR" id="PIRNR010340"/>
    </source>
</evidence>
<dbReference type="InterPro" id="IPR025662">
    <property type="entry name" value="Sigma_54_int_dom_ATP-bd_1"/>
</dbReference>
<dbReference type="PROSITE" id="PS50234">
    <property type="entry name" value="VWFA"/>
    <property type="match status" value="1"/>
</dbReference>
<dbReference type="PROSITE" id="PS00675">
    <property type="entry name" value="SIGMA54_INTERACT_1"/>
    <property type="match status" value="1"/>
</dbReference>
<dbReference type="PANTHER" id="PTHR48103:SF2">
    <property type="entry name" value="MIDASIN"/>
    <property type="match status" value="1"/>
</dbReference>
<keyword evidence="14" id="KW-1185">Reference proteome</keyword>
<feature type="compositionally biased region" description="Acidic residues" evidence="11">
    <location>
        <begin position="4415"/>
        <end position="4433"/>
    </location>
</feature>
<dbReference type="SUPFAM" id="SSF52540">
    <property type="entry name" value="P-loop containing nucleoside triphosphate hydrolases"/>
    <property type="match status" value="6"/>
</dbReference>
<reference evidence="14" key="1">
    <citation type="journal article" date="2011" name="Proc. Natl. Acad. Sci. U.S.A.">
        <title>Obligate biotrophy features unraveled by the genomic analysis of rust fungi.</title>
        <authorList>
            <person name="Duplessis S."/>
            <person name="Cuomo C.A."/>
            <person name="Lin Y.-C."/>
            <person name="Aerts A."/>
            <person name="Tisserant E."/>
            <person name="Veneault-Fourrey C."/>
            <person name="Joly D.L."/>
            <person name="Hacquard S."/>
            <person name="Amselem J."/>
            <person name="Cantarel B.L."/>
            <person name="Chiu R."/>
            <person name="Coutinho P.M."/>
            <person name="Feau N."/>
            <person name="Field M."/>
            <person name="Frey P."/>
            <person name="Gelhaye E."/>
            <person name="Goldberg J."/>
            <person name="Grabherr M.G."/>
            <person name="Kodira C.D."/>
            <person name="Kohler A."/>
            <person name="Kuees U."/>
            <person name="Lindquist E.A."/>
            <person name="Lucas S.M."/>
            <person name="Mago R."/>
            <person name="Mauceli E."/>
            <person name="Morin E."/>
            <person name="Murat C."/>
            <person name="Pangilinan J.L."/>
            <person name="Park R."/>
            <person name="Pearson M."/>
            <person name="Quesneville H."/>
            <person name="Rouhier N."/>
            <person name="Sakthikumar S."/>
            <person name="Salamov A.A."/>
            <person name="Schmutz J."/>
            <person name="Selles B."/>
            <person name="Shapiro H."/>
            <person name="Tanguay P."/>
            <person name="Tuskan G.A."/>
            <person name="Henrissat B."/>
            <person name="Van de Peer Y."/>
            <person name="Rouze P."/>
            <person name="Ellis J.G."/>
            <person name="Dodds P.N."/>
            <person name="Schein J.E."/>
            <person name="Zhong S."/>
            <person name="Hamelin R.C."/>
            <person name="Grigoriev I.V."/>
            <person name="Szabo L.J."/>
            <person name="Martin F."/>
        </authorList>
    </citation>
    <scope>NUCLEOTIDE SEQUENCE [LARGE SCALE GENOMIC DNA]</scope>
    <source>
        <strain evidence="14">98AG31 / pathotype 3-4-7</strain>
    </source>
</reference>
<keyword evidence="5" id="KW-0597">Phosphoprotein</keyword>
<evidence type="ECO:0000256" key="4">
    <source>
        <dbReference type="ARBA" id="ARBA00017143"/>
    </source>
</evidence>
<dbReference type="SMART" id="SM00327">
    <property type="entry name" value="VWA"/>
    <property type="match status" value="1"/>
</dbReference>
<dbReference type="eggNOG" id="KOG1808">
    <property type="taxonomic scope" value="Eukaryota"/>
</dbReference>
<feature type="region of interest" description="Disordered" evidence="11">
    <location>
        <begin position="16"/>
        <end position="60"/>
    </location>
</feature>
<dbReference type="PIRSF" id="PIRSF010340">
    <property type="entry name" value="Midasin"/>
    <property type="match status" value="1"/>
</dbReference>
<dbReference type="InParanoid" id="F4RY15"/>
<dbReference type="Gene3D" id="3.40.50.300">
    <property type="entry name" value="P-loop containing nucleotide triphosphate hydrolases"/>
    <property type="match status" value="6"/>
</dbReference>
<dbReference type="VEuPathDB" id="FungiDB:MELLADRAFT_66139"/>
<feature type="compositionally biased region" description="Acidic residues" evidence="11">
    <location>
        <begin position="4563"/>
        <end position="4599"/>
    </location>
</feature>
<feature type="compositionally biased region" description="Basic and acidic residues" evidence="11">
    <location>
        <begin position="4513"/>
        <end position="4523"/>
    </location>
</feature>
<feature type="compositionally biased region" description="Acidic residues" evidence="11">
    <location>
        <begin position="4456"/>
        <end position="4494"/>
    </location>
</feature>
<dbReference type="InterPro" id="IPR012099">
    <property type="entry name" value="Midasin"/>
</dbReference>
<dbReference type="InterPro" id="IPR027417">
    <property type="entry name" value="P-loop_NTPase"/>
</dbReference>
<dbReference type="GO" id="GO:0000055">
    <property type="term" value="P:ribosomal large subunit export from nucleus"/>
    <property type="evidence" value="ECO:0007669"/>
    <property type="project" value="TreeGrafter"/>
</dbReference>
<gene>
    <name evidence="13" type="ORF">MELLADRAFT_66139</name>
</gene>
<feature type="compositionally biased region" description="Basic and acidic residues" evidence="11">
    <location>
        <begin position="4434"/>
        <end position="4448"/>
    </location>
</feature>
<comment type="subcellular location">
    <subcellularLocation>
        <location evidence="1">Nucleus</location>
        <location evidence="1">Nucleolus</location>
    </subcellularLocation>
    <subcellularLocation>
        <location evidence="2">Nucleus</location>
        <location evidence="2">Nucleoplasm</location>
    </subcellularLocation>
</comment>
<feature type="compositionally biased region" description="Polar residues" evidence="11">
    <location>
        <begin position="4752"/>
        <end position="4762"/>
    </location>
</feature>
<dbReference type="SUPFAM" id="SSF53300">
    <property type="entry name" value="vWA-like"/>
    <property type="match status" value="1"/>
</dbReference>
<dbReference type="GeneID" id="18930570"/>
<dbReference type="GO" id="GO:0005654">
    <property type="term" value="C:nucleoplasm"/>
    <property type="evidence" value="ECO:0007669"/>
    <property type="project" value="UniProtKB-SubCell"/>
</dbReference>
<feature type="compositionally biased region" description="Gly residues" evidence="11">
    <location>
        <begin position="4701"/>
        <end position="4710"/>
    </location>
</feature>
<dbReference type="FunCoup" id="F4RY15">
    <property type="interactions" value="339"/>
</dbReference>
<name>F4RY15_MELLP</name>
<feature type="compositionally biased region" description="Acidic residues" evidence="11">
    <location>
        <begin position="4945"/>
        <end position="4966"/>
    </location>
</feature>
<sequence>MCCPVTSSLQIEFYHSHQISSDSHKKRKETKKERKKERKNEKGRIPSGMDTTHQSQTTDTHQPFDLRNALNQFLHHIGILPLSKAASPNTSNSEHLGTIIEFRFNNHLTSNDIQLLLAFLDIHLFDQHHISNNQLTTSNLCNLLSRLALIQPFTEPIARFFGPILPELVSRWILELGYSSQGFYDQATCDFWSHFTHLGPIVPDVEGEKRKEFLRLVFSAFVTCLHIHPSLFHFGILILRHPAFATDPFNILPASVLVVPLGHNRNNLPTTHPLFHDPCVTSLLLSLHRLLALAPHLPFPGLIKNGWLLPDVLSCLMQHHPRQGIRYLAWRCWRYWQGDAGFAQFGIEIRNRYVWNPEIDQSTSLIESNMISPWPSKLINQPSDTNLNHVDRLPEELIEYDEQLTSKWDFRLSSNPQSSTISYQTVRRAIDVWVLPMHEDWCRSQSPKPSSLLASNTTSRPLFMSPGDLSPLVNDVDGLIILRFGSLPAPKVSKSQPKRICDNNEISVPKALLYAPLFVPTSSSRAAIRSLARSIEQRLPVLLSGPPSSGKTTIIEEVVNLFWSSASSSSDQTFTRHQANVVILNLASRTLDAKSLIGSHVSSTEDAGKFVFVEGPLTRAMREGKWLVCRDIDRASDDILAVINQVADLIRHRVQYEVGGGIGGHGCEHGVGMDLGSQIGWVSASERFALIATRTTTADDQTSKSFIGEGYWNKVELPNLNHQDVVEILKGIHPSMSTDVRDCLVSAWMEVSTMRSANDSRRMRTSLRELMRWARRVETLIPKNQVLQSVSPNPIIQESIFLEAVDIFLASSDKLMSESETSKTQDLSIALCLGSHLSLNEERIKYCLYQRTPDLIPPLKKSSKDKKNASLQIGRIRIPITQSIGPAIPYSRPFALTKSSLVLLERLANCIKSSEPILLVGETGTGKTSIISFLAKSVGKSLVSLNLSNQSEASDLLGGFKPLDLNEDAKLTANSLIDEFTQVFGDQFKLSRNQEFIMGMRKSLVKKKWSRLVTMLKEAVRAMVERAQKQAPKTIMDPESIESPNKRRKVSTIEDLQVEWQTFFGKLEEFEDRFVRSSSSNQVRFKFVEGPLVQAMQRGDWVLLDEINLGTGETLESLGTLLQHNNSSIVLSERGDLEPIKRDPDFRLFSCMNPATDVGKRDLPANLRCKFTEFYVQPPDNDRDALLNIVSQYLTGLYVSDKRVVTDVADCYSTIRTMSQTGQLADGTNSPPHYSMRTLSRALTFAVDISDSFSLRRALVEGFLMSFVTTLDSGSATKAINVIHQYFVKTAKNPKALMNQASKKPNSPSEDFIQVGPFWLKKGTRAEQGDQKHSYVLTDSVKTKMIDLARAVSTGRYPVLIQGPTSSGKTSIVEYLAERTGHTFVRINNHEHTDIQEYIGSYATDPETGQLCFKEGALVRALRNGEWVVLDELNLAPSDVLEALNRLLDDNRELLIPETQEVVRPHPHFMLFATQNPPGLYGGRKVLSRAFRNRFLELHFDEVPRDELEIILCERCQIAPSYSKKIVEVFTELQRRRQTDRIFEQKHSFVTLRDLFRWGERGAVGYQSLAEDGYMLLAERSRVMEEKIVVREVLEEVMKVKIDAVRLYEDVQLPSSLVSTKASKRLFKLLSRALEFHEPVVLVGEAGSGKTSVCEAFSETRNQILRCINLHRNSEVGDLLGSQRPVRNRAGELRSVMEQFNSLIVNFGIDSAPFMDLEAHQVIEWIEGFIQERKKENQLDSVQQLESVLKLLRQSLALFTWKDGPLVQAMREGDPVLLDEISLADDSVLERLNSLLEPSRSIVLAECGGATIEEMQIKAHPSFEIMATMNPGGDFGKRELSPALRNRFTEIWVPLVSEPADRIAIFASRLSTSKSTSDRLPSDSECLTWAERIVGFSNFFSQSPASVPLASRELSLRDGLSWCDFIKSCSTLPIPIAFVHAAQMTVLDRLGTAGFGQDLAPSVIQQLRQACFIELHQLAGLPPPIDQGPVEVLETEVGLQIGQFALLKAVSTSTPQLSNHRYSFSAPTVAQNTLRIVRALQVPKSILLEGSPGVGKTSMVEALAKMTGRRLRRINLSDQTDLLDLFGSDVPVEGGKAGEFAWKDAAFLDALQRGDWVLLDEMNLAPQTVLEGLNACLDHRGTVYVPELDRTFVRHPDFRVFAAQNPHHQGGSRKGLPRSLVDRFTVVFMKELDKDDLFTVCSEMAPGFSSDQILQMVNFNDRITQEVNKPNLFGSSGSPWEFNLRDIGRWLQVTTRPSELDRSPNSPLEHLDMIYTGRFRNPSDHLVCQNIRAEFFTAASTTSDRQDVVELSTDFIIGHSRLPKSGTPQLTPSVPSPTHLPTSLRRPAESLMRCLELNWLPILTGPEQSGKSSLVKYLAGRSGARIRTISMHSGSDTSDLFGGFEQSNVHRNVLVVLDTIVNAIQSSLQSQLDLTFPIASVFGASLMDLRTLREVVSSMAPEAAADQMLKILSRLPTGIEIDISSMISTVRNLQTRPATCRFEWIDGPLVTAMKQGDWLVIENSNLCSASVLDRLNPLFEGNCQLQLTERGMHQGEIVTITPHPKFRMIMIFNPRHGELSRAMRNRGIEISFLSDTKFDVTDQVISSDRAQFMFNSNWSLCSSKSTEAESPIRWAAELLIHPPTQYPLLTRLLDHVSSGQETQEKLKGAMSRICMPDLRNAIESFVKVNRMSHMMVGKTLDLALTGHFYQSNHTPFMIEILRLLLTLVLATCCPTVSVLPEEMSRPGVLQGSSSKALKQTNHWKTLLDPTLLSTFVDAANSSIIEMATHVLRESTKEACNEVALMDICRSLHNLQVAVMKLAGLMSTAPDYASFGFAFQVIDRTLIELKETCSNSFDSISNLLSPLKSEFDITRWEAMVQLWNCFCPYFTPEADLIEQIHQLEEIGINHLHKTKPELRSLYFEVVGSLKISSEKRAEFITNLKEVGDRLQKQITCDEISEESSCQPAVYDLERAIEQTVGTIGVLSHTSGSSSHQRWDASFSQLLAGCKAISSELGVLLYSQHYLSNEGKNNDEVQMEIDIEVLRSLTMVEPVQKTQLLFEPFNLVAQLDGAAILRSMSRLTRLVGFATTLEDHERMTTMLKHVSQLVSSNATRLAVDRSQSFLQIMDRVLIRMNKSIAKCRQIDVTRPLLLTSSDFDNSPLLASALDRALQFWQIYVPEIPIDPLSVSTAEHTYLSSWLARMQELRELLTVYEQSQTGYHDNTRIQILNIDISTAQATLNTLPKPAVQRTPDSFTLIAIFSELKAFETQFLAGERIPNLVKEILSATTQEHLRTLQSRLETFSISATGLLTRLTNRFPSFTDILRPVQTILNIMIISLLMKLREVTIAFFKESLEPLEDFITRLLSSSCTIASANMRSVSCDPKMDDILKQETSASHVPILRVAAVACQDNEIFSASELKLLISAYDSIWKLWSMDRAKEAREAEERAQEFKFRRQDVVVLSDEVIEAEELQTLFPTYEDTDATSTVEVESSTVHHTVSPIQVDILCQMHISINRTSDGESYRMKWFEQLRKDLAIEIAEKHGHLLASCVDKTSLAFQVDHINRLQAFSGAGPVSNSLHDFYQDSNVPEAMRIFVPLKSLDSRVKELFEQWPEMIALDEIQQRCQQISRLSYKSPLAKILPFVETLIEQIENWEKYSCRENSLSSYQAVFADFVVSWRRLELSSWAGLIEREMRTFDSATNVWWFRLYELLFRGLLTHQMSEDVEDNVTRYFADSATVLNEFMSECNLGQFKPRLTLLRSFASLLSSYSKLMSSEDWQRMYDLIEGIIFFYSHYELEIATQIDQAKTVARKDIEDYIRLASWKDVNVFALKQSSHKSHRRLYKSVHRLRAALQRPVKDSLSTWHVKKVVYLESDLPPIISQSIPFTQDDEISDIEGLAAPLPAHLKQPSLALDRLKKLIEQRLFSNVQSEVPAEEITELASHIRLVIKELSEEVLPKGDAREKYAKNLDLRKRKAFAHLLKRLKTLGLGSCPTDRVLQRLKDPAVIFGQPLLASKSLPCMIKLCSAVDEGLYGLLGQMPKFRRFRSGHHSDISNSDIQRLIGSVESGLSLIMSDRQALSSLLLAVSELDKTCLRMTDLLASGSSHFSVTSSSPSDIVLSHIKVVNLFVSALRETTQSIKILRSNQNAQEIPMAVTNLLDELTISASCEINNLETLMRSANSHMLLFKPDEVELLERVPVGLTRIVDRLRASIMEAPVLSYLLSPLVEDLSRQLLSLSNHFSQPTEEQHTVWEAHRSFVHSVLLVAQQLMARDPKTEDAEPSGKLRIGEIRKGHFNLSGFTARCHITDVIDKLRGFNQALSSSYPQKLGTRLLSTVAGFTQQYLNLLANHVKYCLQWHQAELDLLQTVVNIGINIGENGFCKPDLSEGEEEGAPNGPSADGTGLGGGQGGKDVSDEIESDEQMEGLQNDTDEQDPNKEEGKDKEDRGVETQLEFDAPLEDVEEGDEEDGSDDETDEKDEEEGDEIEDGVGEVDPLDSGAVDEKFWEGEDDDEKESKEEKEAEMNAKQNQTAPEDSTLAAKDNQKAGEQNTEEKKEENEHDKDGEEGEPNTDEVDENLEKEDDENADQSQSEDEMDQGEEDPSKTNPVPMMDHVDNSETLELPDDLNLDDTKSENDEKVDDDVEDEGMELDEPDEEPMPGQTGNDEPDDQSGEVEHSEPAAPLDATVPETDPANALDCGDESGAGTGGGGTSHAPPEAATEPQSKPTQDKSKPEEDSQDEAMSTEKIPDGEPQNESAETNDQSAADEIGTGESGTQPMPKTLDSKSNEATPEEQQSDPNPLRQLGDAMENWMRRLQHIQDNDSTEQTDDSKMKACDEAMELEYLQADSAESVDQQAPGPATQDQAQEALNQLHIDEVPNESEIMRVEDEQRMPPSVDFMQLPETNALHELVEPALSGPTGGTQKRTDEGFELMDEGGTEDQPMALNEDDDKSMDDQEPGPREEEEVIESGTSALDIWRQYEQITRKPASQLTEQLRLILEPTTATRLQGDYRTGKRLNMRKLVPYLASDYTKDRIWLRRTKPAQRDYQILVAVDDSRSMADSRSAHLALQTVALVTGALAKLEVGEVAIARFGGTFNIIQPFGSGGSRQNHGTNIIKGFTFAQQKTDVRLAVERAMNMFETARNQGPSTVDEIWQLGIIVSDGICQDHDQVRALLRQATEKKIMFVFVILDSLHQHGENEGENQQTSVPGASSIMSMNTVSYALGPDGKMELQMERYLDTFPFDYYIILRDVEALPHVLSGTLRQFFEKVTSL</sequence>
<dbReference type="InterPro" id="IPR002035">
    <property type="entry name" value="VWF_A"/>
</dbReference>
<evidence type="ECO:0000259" key="12">
    <source>
        <dbReference type="PROSITE" id="PS50234"/>
    </source>
</evidence>
<dbReference type="GO" id="GO:0005524">
    <property type="term" value="F:ATP binding"/>
    <property type="evidence" value="ECO:0007669"/>
    <property type="project" value="UniProtKB-KW"/>
</dbReference>
<dbReference type="InterPro" id="IPR036465">
    <property type="entry name" value="vWFA_dom_sf"/>
</dbReference>
<dbReference type="Pfam" id="PF17865">
    <property type="entry name" value="AAA_lid_5"/>
    <property type="match status" value="1"/>
</dbReference>
<keyword evidence="6 10" id="KW-0547">Nucleotide-binding</keyword>
<dbReference type="GO" id="GO:0030687">
    <property type="term" value="C:preribosome, large subunit precursor"/>
    <property type="evidence" value="ECO:0007669"/>
    <property type="project" value="TreeGrafter"/>
</dbReference>
<evidence type="ECO:0000256" key="7">
    <source>
        <dbReference type="ARBA" id="ARBA00022840"/>
    </source>
</evidence>
<dbReference type="PANTHER" id="PTHR48103">
    <property type="entry name" value="MIDASIN-RELATED"/>
    <property type="match status" value="1"/>
</dbReference>
<feature type="domain" description="VWFA" evidence="12">
    <location>
        <begin position="5047"/>
        <end position="5269"/>
    </location>
</feature>
<protein>
    <recommendedName>
        <fullName evidence="4 10">Midasin</fullName>
    </recommendedName>
</protein>
<evidence type="ECO:0000256" key="11">
    <source>
        <dbReference type="SAM" id="MobiDB-lite"/>
    </source>
</evidence>
<dbReference type="FunFam" id="3.40.50.300:FF:000712">
    <property type="entry name" value="Midasin"/>
    <property type="match status" value="1"/>
</dbReference>
<dbReference type="FunFam" id="3.40.50.300:FF:000142">
    <property type="entry name" value="Midasin"/>
    <property type="match status" value="1"/>
</dbReference>
<dbReference type="FunFam" id="3.40.50.300:FF:001368">
    <property type="entry name" value="Midasin"/>
    <property type="match status" value="1"/>
</dbReference>
<evidence type="ECO:0000256" key="3">
    <source>
        <dbReference type="ARBA" id="ARBA00007188"/>
    </source>
</evidence>
<feature type="region of interest" description="Disordered" evidence="11">
    <location>
        <begin position="2322"/>
        <end position="2342"/>
    </location>
</feature>
<evidence type="ECO:0000256" key="9">
    <source>
        <dbReference type="ARBA" id="ARBA00023242"/>
    </source>
</evidence>
<dbReference type="KEGG" id="mlr:MELLADRAFT_66139"/>
<accession>F4RY15</accession>
<comment type="function">
    <text evidence="10">Nuclear chaperone required for maturation and nuclear export of pre-60S ribosome subunits.</text>
</comment>
<dbReference type="InterPro" id="IPR011704">
    <property type="entry name" value="ATPase_dyneun-rel_AAA"/>
</dbReference>
<dbReference type="Pfam" id="PF17867">
    <property type="entry name" value="AAA_lid_7"/>
    <property type="match status" value="3"/>
</dbReference>
<dbReference type="RefSeq" id="XP_007414124.1">
    <property type="nucleotide sequence ID" value="XM_007414062.1"/>
</dbReference>
<organism evidence="14">
    <name type="scientific">Melampsora larici-populina (strain 98AG31 / pathotype 3-4-7)</name>
    <name type="common">Poplar leaf rust fungus</name>
    <dbReference type="NCBI Taxonomy" id="747676"/>
    <lineage>
        <taxon>Eukaryota</taxon>
        <taxon>Fungi</taxon>
        <taxon>Dikarya</taxon>
        <taxon>Basidiomycota</taxon>
        <taxon>Pucciniomycotina</taxon>
        <taxon>Pucciniomycetes</taxon>
        <taxon>Pucciniales</taxon>
        <taxon>Melampsoraceae</taxon>
        <taxon>Melampsora</taxon>
    </lineage>
</organism>
<feature type="compositionally biased region" description="Basic and acidic residues" evidence="11">
    <location>
        <begin position="4550"/>
        <end position="4562"/>
    </location>
</feature>
<feature type="compositionally biased region" description="Low complexity" evidence="11">
    <location>
        <begin position="50"/>
        <end position="60"/>
    </location>
</feature>
<evidence type="ECO:0000256" key="5">
    <source>
        <dbReference type="ARBA" id="ARBA00022553"/>
    </source>
</evidence>
<evidence type="ECO:0000313" key="14">
    <source>
        <dbReference type="Proteomes" id="UP000001072"/>
    </source>
</evidence>
<evidence type="ECO:0000256" key="2">
    <source>
        <dbReference type="ARBA" id="ARBA00004642"/>
    </source>
</evidence>
<keyword evidence="9 10" id="KW-0539">Nucleus</keyword>
<dbReference type="Pfam" id="PF07728">
    <property type="entry name" value="AAA_5"/>
    <property type="match status" value="6"/>
</dbReference>
<feature type="compositionally biased region" description="Basic residues" evidence="11">
    <location>
        <begin position="24"/>
        <end position="37"/>
    </location>
</feature>
<dbReference type="InterPro" id="IPR003593">
    <property type="entry name" value="AAA+_ATPase"/>
</dbReference>
<dbReference type="InterPro" id="IPR040848">
    <property type="entry name" value="AAA_lid_7"/>
</dbReference>
<dbReference type="GO" id="GO:0016887">
    <property type="term" value="F:ATP hydrolysis activity"/>
    <property type="evidence" value="ECO:0007669"/>
    <property type="project" value="InterPro"/>
</dbReference>
<dbReference type="HOGENOM" id="CLU_000050_0_2_1"/>
<dbReference type="GO" id="GO:0000027">
    <property type="term" value="P:ribosomal large subunit assembly"/>
    <property type="evidence" value="ECO:0007669"/>
    <property type="project" value="InterPro"/>
</dbReference>